<dbReference type="SUPFAM" id="SSF47384">
    <property type="entry name" value="Homodimeric domain of signal transducing histidine kinase"/>
    <property type="match status" value="1"/>
</dbReference>
<keyword evidence="16" id="KW-1185">Reference proteome</keyword>
<dbReference type="InterPro" id="IPR004358">
    <property type="entry name" value="Sig_transdc_His_kin-like_C"/>
</dbReference>
<comment type="caution">
    <text evidence="15">The sequence shown here is derived from an EMBL/GenBank/DDBJ whole genome shotgun (WGS) entry which is preliminary data.</text>
</comment>
<dbReference type="Proteomes" id="UP000680304">
    <property type="component" value="Unassembled WGS sequence"/>
</dbReference>
<feature type="domain" description="Histidine kinase" evidence="13">
    <location>
        <begin position="232"/>
        <end position="449"/>
    </location>
</feature>
<proteinExistence type="predicted"/>
<evidence type="ECO:0000259" key="14">
    <source>
        <dbReference type="PROSITE" id="PS50885"/>
    </source>
</evidence>
<dbReference type="SMART" id="SM00304">
    <property type="entry name" value="HAMP"/>
    <property type="match status" value="1"/>
</dbReference>
<dbReference type="SMART" id="SM00387">
    <property type="entry name" value="HATPase_c"/>
    <property type="match status" value="1"/>
</dbReference>
<keyword evidence="11 12" id="KW-0472">Membrane</keyword>
<keyword evidence="12" id="KW-0812">Transmembrane</keyword>
<feature type="transmembrane region" description="Helical" evidence="12">
    <location>
        <begin position="153"/>
        <end position="171"/>
    </location>
</feature>
<evidence type="ECO:0000313" key="15">
    <source>
        <dbReference type="EMBL" id="GIQ65396.1"/>
    </source>
</evidence>
<keyword evidence="10" id="KW-0902">Two-component regulatory system</keyword>
<keyword evidence="6" id="KW-0808">Transferase</keyword>
<accession>A0ABQ4NAY8</accession>
<evidence type="ECO:0000256" key="6">
    <source>
        <dbReference type="ARBA" id="ARBA00022679"/>
    </source>
</evidence>
<dbReference type="CDD" id="cd00082">
    <property type="entry name" value="HisKA"/>
    <property type="match status" value="1"/>
</dbReference>
<evidence type="ECO:0000256" key="9">
    <source>
        <dbReference type="ARBA" id="ARBA00022840"/>
    </source>
</evidence>
<dbReference type="PRINTS" id="PR00344">
    <property type="entry name" value="BCTRLSENSOR"/>
</dbReference>
<keyword evidence="12" id="KW-1133">Transmembrane helix</keyword>
<dbReference type="CDD" id="cd00075">
    <property type="entry name" value="HATPase"/>
    <property type="match status" value="1"/>
</dbReference>
<keyword evidence="4" id="KW-1003">Cell membrane</keyword>
<comment type="catalytic activity">
    <reaction evidence="1">
        <text>ATP + protein L-histidine = ADP + protein N-phospho-L-histidine.</text>
        <dbReference type="EC" id="2.7.13.3"/>
    </reaction>
</comment>
<dbReference type="InterPro" id="IPR003594">
    <property type="entry name" value="HATPase_dom"/>
</dbReference>
<dbReference type="PROSITE" id="PS50885">
    <property type="entry name" value="HAMP"/>
    <property type="match status" value="1"/>
</dbReference>
<dbReference type="PANTHER" id="PTHR45453:SF1">
    <property type="entry name" value="PHOSPHATE REGULON SENSOR PROTEIN PHOR"/>
    <property type="match status" value="1"/>
</dbReference>
<dbReference type="SUPFAM" id="SSF158472">
    <property type="entry name" value="HAMP domain-like"/>
    <property type="match status" value="1"/>
</dbReference>
<evidence type="ECO:0000259" key="13">
    <source>
        <dbReference type="PROSITE" id="PS50109"/>
    </source>
</evidence>
<dbReference type="CDD" id="cd06225">
    <property type="entry name" value="HAMP"/>
    <property type="match status" value="1"/>
</dbReference>
<dbReference type="SUPFAM" id="SSF55874">
    <property type="entry name" value="ATPase domain of HSP90 chaperone/DNA topoisomerase II/histidine kinase"/>
    <property type="match status" value="1"/>
</dbReference>
<evidence type="ECO:0000256" key="10">
    <source>
        <dbReference type="ARBA" id="ARBA00023012"/>
    </source>
</evidence>
<dbReference type="Gene3D" id="3.30.565.10">
    <property type="entry name" value="Histidine kinase-like ATPase, C-terminal domain"/>
    <property type="match status" value="1"/>
</dbReference>
<dbReference type="RefSeq" id="WP_062494364.1">
    <property type="nucleotide sequence ID" value="NZ_BOVJ01000131.1"/>
</dbReference>
<keyword evidence="5" id="KW-0597">Phosphoprotein</keyword>
<dbReference type="Pfam" id="PF02518">
    <property type="entry name" value="HATPase_c"/>
    <property type="match status" value="1"/>
</dbReference>
<comment type="subcellular location">
    <subcellularLocation>
        <location evidence="2">Cell membrane</location>
        <topology evidence="2">Multi-pass membrane protein</topology>
    </subcellularLocation>
</comment>
<keyword evidence="7" id="KW-0547">Nucleotide-binding</keyword>
<evidence type="ECO:0000256" key="3">
    <source>
        <dbReference type="ARBA" id="ARBA00012438"/>
    </source>
</evidence>
<dbReference type="PROSITE" id="PS50109">
    <property type="entry name" value="HIS_KIN"/>
    <property type="match status" value="1"/>
</dbReference>
<reference evidence="15 16" key="1">
    <citation type="submission" date="2021-04" db="EMBL/GenBank/DDBJ databases">
        <title>Draft genome sequence of Paenibacillus cisolokensis, LC2-13A.</title>
        <authorList>
            <person name="Uke A."/>
            <person name="Chhe C."/>
            <person name="Baramee S."/>
            <person name="Kosugi A."/>
        </authorList>
    </citation>
    <scope>NUCLEOTIDE SEQUENCE [LARGE SCALE GENOMIC DNA]</scope>
    <source>
        <strain evidence="15 16">LC2-13A</strain>
    </source>
</reference>
<name>A0ABQ4NAY8_9BACL</name>
<evidence type="ECO:0000256" key="12">
    <source>
        <dbReference type="SAM" id="Phobius"/>
    </source>
</evidence>
<dbReference type="Gene3D" id="1.10.287.130">
    <property type="match status" value="1"/>
</dbReference>
<evidence type="ECO:0000313" key="16">
    <source>
        <dbReference type="Proteomes" id="UP000680304"/>
    </source>
</evidence>
<dbReference type="PANTHER" id="PTHR45453">
    <property type="entry name" value="PHOSPHATE REGULON SENSOR PROTEIN PHOR"/>
    <property type="match status" value="1"/>
</dbReference>
<protein>
    <recommendedName>
        <fullName evidence="3">histidine kinase</fullName>
        <ecNumber evidence="3">2.7.13.3</ecNumber>
    </recommendedName>
</protein>
<keyword evidence="8" id="KW-0418">Kinase</keyword>
<dbReference type="InterPro" id="IPR003661">
    <property type="entry name" value="HisK_dim/P_dom"/>
</dbReference>
<dbReference type="Pfam" id="PF00512">
    <property type="entry name" value="HisKA"/>
    <property type="match status" value="1"/>
</dbReference>
<dbReference type="InterPro" id="IPR005467">
    <property type="entry name" value="His_kinase_dom"/>
</dbReference>
<dbReference type="EMBL" id="BOVJ01000131">
    <property type="protein sequence ID" value="GIQ65396.1"/>
    <property type="molecule type" value="Genomic_DNA"/>
</dbReference>
<evidence type="ECO:0000256" key="4">
    <source>
        <dbReference type="ARBA" id="ARBA00022475"/>
    </source>
</evidence>
<dbReference type="SMART" id="SM00388">
    <property type="entry name" value="HisKA"/>
    <property type="match status" value="1"/>
</dbReference>
<organism evidence="15 16">
    <name type="scientific">Paenibacillus cisolokensis</name>
    <dbReference type="NCBI Taxonomy" id="1658519"/>
    <lineage>
        <taxon>Bacteria</taxon>
        <taxon>Bacillati</taxon>
        <taxon>Bacillota</taxon>
        <taxon>Bacilli</taxon>
        <taxon>Bacillales</taxon>
        <taxon>Paenibacillaceae</taxon>
        <taxon>Paenibacillus</taxon>
    </lineage>
</organism>
<feature type="domain" description="HAMP" evidence="14">
    <location>
        <begin position="172"/>
        <end position="224"/>
    </location>
</feature>
<dbReference type="InterPro" id="IPR003660">
    <property type="entry name" value="HAMP_dom"/>
</dbReference>
<dbReference type="Pfam" id="PF00672">
    <property type="entry name" value="HAMP"/>
    <property type="match status" value="1"/>
</dbReference>
<dbReference type="EC" id="2.7.13.3" evidence="3"/>
<keyword evidence="9" id="KW-0067">ATP-binding</keyword>
<dbReference type="InterPro" id="IPR050351">
    <property type="entry name" value="BphY/WalK/GraS-like"/>
</dbReference>
<evidence type="ECO:0000256" key="1">
    <source>
        <dbReference type="ARBA" id="ARBA00000085"/>
    </source>
</evidence>
<gene>
    <name evidence="15" type="ORF">PACILC2_39640</name>
</gene>
<sequence>MMRWLSGTRTALFAAFASMSVLLLSAMYIGGSIARDIELLEYKKQYYKDQSYKLAYAVQTQLKSGPLPEDQLQMLKDLSSVYTFAYRYYAADGTTVMYDSAEQRPRSAKPYEFDVPIVVDGSTVGYIITYVDLGKRDSSYYPGAGMESSRHHLALFAGLLVFALIASLVLARRLSQPIVRTGKAAERIASGYRNTEMPMAGTNEIRQLAHTINVLIREFDRQEGWRQQMMQDLAHELRTPLTSLLSRLEAILDGILPSTEENMHKIHTEIERLCRLVDDLEKLSDAEGARFQLNIQRVDMSQLVRDVYEGFVFMSKAKSIRLTFQKPHVPCYAEVDPDRIIQVISNLLSNAIKYTPSGGAVEVGLYPARNEIVVYCQDNGIGISETELTLIFNRFYRVDKSRSRHNASGGIGVGLSIAKALVEAHGGMIGAESVLGKGSKFYFCIEAAD</sequence>
<dbReference type="Gene3D" id="6.10.340.10">
    <property type="match status" value="1"/>
</dbReference>
<evidence type="ECO:0000256" key="5">
    <source>
        <dbReference type="ARBA" id="ARBA00022553"/>
    </source>
</evidence>
<evidence type="ECO:0000256" key="7">
    <source>
        <dbReference type="ARBA" id="ARBA00022741"/>
    </source>
</evidence>
<evidence type="ECO:0000256" key="2">
    <source>
        <dbReference type="ARBA" id="ARBA00004651"/>
    </source>
</evidence>
<dbReference type="InterPro" id="IPR036890">
    <property type="entry name" value="HATPase_C_sf"/>
</dbReference>
<evidence type="ECO:0000256" key="8">
    <source>
        <dbReference type="ARBA" id="ARBA00022777"/>
    </source>
</evidence>
<evidence type="ECO:0000256" key="11">
    <source>
        <dbReference type="ARBA" id="ARBA00023136"/>
    </source>
</evidence>
<dbReference type="InterPro" id="IPR036097">
    <property type="entry name" value="HisK_dim/P_sf"/>
</dbReference>